<dbReference type="Proteomes" id="UP000248987">
    <property type="component" value="Unassembled WGS sequence"/>
</dbReference>
<sequence length="180" mass="20569">MIIFVILLISGCATIPPEITKAHSKELEIIEALKVSHLAMVDSFIDQKITVFENFFFSKYGPVFRANWMASFKEINNREYDEEQDFPSLYNDLVAEYQELIAPIEKIRFDLKTSITTEYTNAVSLHTTTGNWIENLKKLNDSQRKTINSTLDTIKPGLSIDAINIAVEEAITKVKAKYQL</sequence>
<dbReference type="EMBL" id="QLLQ01000002">
    <property type="protein sequence ID" value="RAJ26680.1"/>
    <property type="molecule type" value="Genomic_DNA"/>
</dbReference>
<evidence type="ECO:0000313" key="1">
    <source>
        <dbReference type="EMBL" id="RAJ26680.1"/>
    </source>
</evidence>
<proteinExistence type="predicted"/>
<keyword evidence="2" id="KW-1185">Reference proteome</keyword>
<accession>A0A327SCD3</accession>
<reference evidence="1 2" key="1">
    <citation type="submission" date="2018-06" db="EMBL/GenBank/DDBJ databases">
        <title>Genomic Encyclopedia of Archaeal and Bacterial Type Strains, Phase II (KMG-II): from individual species to whole genera.</title>
        <authorList>
            <person name="Goeker M."/>
        </authorList>
    </citation>
    <scope>NUCLEOTIDE SEQUENCE [LARGE SCALE GENOMIC DNA]</scope>
    <source>
        <strain evidence="1 2">DSM 12408</strain>
    </source>
</reference>
<evidence type="ECO:0000313" key="2">
    <source>
        <dbReference type="Proteomes" id="UP000248987"/>
    </source>
</evidence>
<comment type="caution">
    <text evidence="1">The sequence shown here is derived from an EMBL/GenBank/DDBJ whole genome shotgun (WGS) entry which is preliminary data.</text>
</comment>
<protein>
    <submittedName>
        <fullName evidence="1">Uncharacterized protein</fullName>
    </submittedName>
</protein>
<name>A0A327SCD3_9FLAO</name>
<organism evidence="1 2">
    <name type="scientific">Gelidibacter algens</name>
    <dbReference type="NCBI Taxonomy" id="49280"/>
    <lineage>
        <taxon>Bacteria</taxon>
        <taxon>Pseudomonadati</taxon>
        <taxon>Bacteroidota</taxon>
        <taxon>Flavobacteriia</taxon>
        <taxon>Flavobacteriales</taxon>
        <taxon>Flavobacteriaceae</taxon>
        <taxon>Gelidibacter</taxon>
    </lineage>
</organism>
<gene>
    <name evidence="1" type="ORF">LX77_00935</name>
</gene>
<dbReference type="AlphaFoldDB" id="A0A327SCD3"/>